<evidence type="ECO:0000313" key="1">
    <source>
        <dbReference type="EMBL" id="CAI6341049.1"/>
    </source>
</evidence>
<dbReference type="EMBL" id="CAOQHR010000011">
    <property type="protein sequence ID" value="CAI6341049.1"/>
    <property type="molecule type" value="Genomic_DNA"/>
</dbReference>
<gene>
    <name evidence="1" type="ORF">PDIGIT_LOCUS14237</name>
</gene>
<accession>A0A9W4USJ2</accession>
<dbReference type="Proteomes" id="UP001152607">
    <property type="component" value="Unassembled WGS sequence"/>
</dbReference>
<comment type="caution">
    <text evidence="1">The sequence shown here is derived from an EMBL/GenBank/DDBJ whole genome shotgun (WGS) entry which is preliminary data.</text>
</comment>
<proteinExistence type="predicted"/>
<evidence type="ECO:0000313" key="2">
    <source>
        <dbReference type="Proteomes" id="UP001152607"/>
    </source>
</evidence>
<organism evidence="1 2">
    <name type="scientific">Periconia digitata</name>
    <dbReference type="NCBI Taxonomy" id="1303443"/>
    <lineage>
        <taxon>Eukaryota</taxon>
        <taxon>Fungi</taxon>
        <taxon>Dikarya</taxon>
        <taxon>Ascomycota</taxon>
        <taxon>Pezizomycotina</taxon>
        <taxon>Dothideomycetes</taxon>
        <taxon>Pleosporomycetidae</taxon>
        <taxon>Pleosporales</taxon>
        <taxon>Massarineae</taxon>
        <taxon>Periconiaceae</taxon>
        <taxon>Periconia</taxon>
    </lineage>
</organism>
<protein>
    <submittedName>
        <fullName evidence="1">Uncharacterized protein</fullName>
    </submittedName>
</protein>
<sequence length="119" mass="13161">MGWRARCVPAPCASTPLAASSLPAGKSTWVTRRNFHWTGSPSVCAPEETRDPIPSRQSHPCTRHLYTDVQTRSHIIISSISWTSNPDNKEEIVFMSDSRALPPTSPTSLPIVLRSIYTT</sequence>
<dbReference type="AlphaFoldDB" id="A0A9W4USJ2"/>
<reference evidence="1" key="1">
    <citation type="submission" date="2023-01" db="EMBL/GenBank/DDBJ databases">
        <authorList>
            <person name="Van Ghelder C."/>
            <person name="Rancurel C."/>
        </authorList>
    </citation>
    <scope>NUCLEOTIDE SEQUENCE</scope>
    <source>
        <strain evidence="1">CNCM I-4278</strain>
    </source>
</reference>
<name>A0A9W4USJ2_9PLEO</name>
<keyword evidence="2" id="KW-1185">Reference proteome</keyword>